<evidence type="ECO:0000313" key="1">
    <source>
        <dbReference type="EMBL" id="KAK5905547.1"/>
    </source>
</evidence>
<dbReference type="Proteomes" id="UP001331515">
    <property type="component" value="Unassembled WGS sequence"/>
</dbReference>
<organism evidence="1 2">
    <name type="scientific">Champsocephalus gunnari</name>
    <name type="common">Mackerel icefish</name>
    <dbReference type="NCBI Taxonomy" id="52237"/>
    <lineage>
        <taxon>Eukaryota</taxon>
        <taxon>Metazoa</taxon>
        <taxon>Chordata</taxon>
        <taxon>Craniata</taxon>
        <taxon>Vertebrata</taxon>
        <taxon>Euteleostomi</taxon>
        <taxon>Actinopterygii</taxon>
        <taxon>Neopterygii</taxon>
        <taxon>Teleostei</taxon>
        <taxon>Neoteleostei</taxon>
        <taxon>Acanthomorphata</taxon>
        <taxon>Eupercaria</taxon>
        <taxon>Perciformes</taxon>
        <taxon>Notothenioidei</taxon>
        <taxon>Channichthyidae</taxon>
        <taxon>Champsocephalus</taxon>
    </lineage>
</organism>
<reference evidence="1 2" key="1">
    <citation type="journal article" date="2023" name="Mol. Biol. Evol.">
        <title>Genomics of Secondarily Temperate Adaptation in the Only Non-Antarctic Icefish.</title>
        <authorList>
            <person name="Rivera-Colon A.G."/>
            <person name="Rayamajhi N."/>
            <person name="Minhas B.F."/>
            <person name="Madrigal G."/>
            <person name="Bilyk K.T."/>
            <person name="Yoon V."/>
            <person name="Hune M."/>
            <person name="Gregory S."/>
            <person name="Cheng C.H.C."/>
            <person name="Catchen J.M."/>
        </authorList>
    </citation>
    <scope>NUCLEOTIDE SEQUENCE [LARGE SCALE GENOMIC DNA]</scope>
    <source>
        <tissue evidence="1">White muscle</tissue>
    </source>
</reference>
<accession>A0AAN8CKT1</accession>
<proteinExistence type="predicted"/>
<keyword evidence="2" id="KW-1185">Reference proteome</keyword>
<evidence type="ECO:0000313" key="2">
    <source>
        <dbReference type="Proteomes" id="UP001331515"/>
    </source>
</evidence>
<dbReference type="AlphaFoldDB" id="A0AAN8CKT1"/>
<sequence length="319" mass="35859">MGQGLSIPQEVRLAQLEELSEGLFTSKNWHGIGIDSSLQSYSGLNSNEELVRYRDQVFNDEEFLNVPSAIEKLGGALAGLETVPNAVGLGALVISMILEIVGKILGKKTMGTAEMLQRVFADEKAKEVRDLMDEYLKRLRINLEKPQLQLAETRQIELDLSAQLTRLKNSMLVDGHLDSRLLKQWVNGAAFHTQMLIHQARLEEADGSSAVLAAGVYQQQLNAIMDRYKKYLNGITSIRTMGTLHVPGRVLVLYFNEGPLPRHEAARCYVEYNLRITETELVETLFSKQQISWTKSYFSDLAADIPTLVRQHAAFQIRN</sequence>
<dbReference type="EMBL" id="JAURVH010001530">
    <property type="protein sequence ID" value="KAK5905547.1"/>
    <property type="molecule type" value="Genomic_DNA"/>
</dbReference>
<gene>
    <name evidence="1" type="ORF">CgunFtcFv8_001500</name>
</gene>
<name>A0AAN8CKT1_CHAGU</name>
<protein>
    <submittedName>
        <fullName evidence="1">Uncharacterized protein</fullName>
    </submittedName>
</protein>
<comment type="caution">
    <text evidence="1">The sequence shown here is derived from an EMBL/GenBank/DDBJ whole genome shotgun (WGS) entry which is preliminary data.</text>
</comment>